<evidence type="ECO:0000313" key="1">
    <source>
        <dbReference type="EMBL" id="KAI7961804.1"/>
    </source>
</evidence>
<comment type="caution">
    <text evidence="1">The sequence shown here is derived from an EMBL/GenBank/DDBJ whole genome shotgun (WGS) entry which is preliminary data.</text>
</comment>
<reference evidence="2" key="2">
    <citation type="journal article" date="2018" name="Mol. Plant Microbe Interact.">
        <title>Genome sequence resources for the wheat stripe rust pathogen (Puccinia striiformis f. sp. tritici) and the barley stripe rust pathogen (Puccinia striiformis f. sp. hordei).</title>
        <authorList>
            <person name="Xia C."/>
            <person name="Wang M."/>
            <person name="Yin C."/>
            <person name="Cornejo O.E."/>
            <person name="Hulbert S.H."/>
            <person name="Chen X."/>
        </authorList>
    </citation>
    <scope>NUCLEOTIDE SEQUENCE [LARGE SCALE GENOMIC DNA]</scope>
    <source>
        <strain evidence="2">93-210</strain>
    </source>
</reference>
<keyword evidence="2" id="KW-1185">Reference proteome</keyword>
<organism evidence="1 2">
    <name type="scientific">Puccinia striiformis f. sp. tritici</name>
    <dbReference type="NCBI Taxonomy" id="168172"/>
    <lineage>
        <taxon>Eukaryota</taxon>
        <taxon>Fungi</taxon>
        <taxon>Dikarya</taxon>
        <taxon>Basidiomycota</taxon>
        <taxon>Pucciniomycotina</taxon>
        <taxon>Pucciniomycetes</taxon>
        <taxon>Pucciniales</taxon>
        <taxon>Pucciniaceae</taxon>
        <taxon>Puccinia</taxon>
    </lineage>
</organism>
<proteinExistence type="predicted"/>
<evidence type="ECO:0000313" key="2">
    <source>
        <dbReference type="Proteomes" id="UP001060170"/>
    </source>
</evidence>
<dbReference type="Proteomes" id="UP001060170">
    <property type="component" value="Chromosome 2"/>
</dbReference>
<accession>A0ACC0EYF2</accession>
<dbReference type="EMBL" id="CM045866">
    <property type="protein sequence ID" value="KAI7961804.1"/>
    <property type="molecule type" value="Genomic_DNA"/>
</dbReference>
<reference evidence="1 2" key="3">
    <citation type="journal article" date="2022" name="Microbiol. Spectr.">
        <title>Folding features and dynamics of 3D genome architecture in plant fungal pathogens.</title>
        <authorList>
            <person name="Xia C."/>
        </authorList>
    </citation>
    <scope>NUCLEOTIDE SEQUENCE [LARGE SCALE GENOMIC DNA]</scope>
    <source>
        <strain evidence="1 2">93-210</strain>
    </source>
</reference>
<sequence length="29" mass="3380">MARDRLAAMRNANQTNDSDHYEDVYDSYG</sequence>
<name>A0ACC0EYF2_9BASI</name>
<reference evidence="2" key="1">
    <citation type="journal article" date="2018" name="BMC Genomics">
        <title>Genomic insights into host adaptation between the wheat stripe rust pathogen (Puccinia striiformis f. sp. tritici) and the barley stripe rust pathogen (Puccinia striiformis f. sp. hordei).</title>
        <authorList>
            <person name="Xia C."/>
            <person name="Wang M."/>
            <person name="Yin C."/>
            <person name="Cornejo O.E."/>
            <person name="Hulbert S.H."/>
            <person name="Chen X."/>
        </authorList>
    </citation>
    <scope>NUCLEOTIDE SEQUENCE [LARGE SCALE GENOMIC DNA]</scope>
    <source>
        <strain evidence="2">93-210</strain>
    </source>
</reference>
<gene>
    <name evidence="1" type="ORF">MJO28_002293</name>
</gene>
<protein>
    <submittedName>
        <fullName evidence="1">Uncharacterized protein</fullName>
    </submittedName>
</protein>